<protein>
    <recommendedName>
        <fullName evidence="4">Carbon monoxide dehydrogenase subunit G (CoxG)</fullName>
    </recommendedName>
</protein>
<accession>A0A0P1ILM6</accession>
<dbReference type="Gene3D" id="3.30.530.20">
    <property type="match status" value="1"/>
</dbReference>
<dbReference type="RefSeq" id="WP_058312033.1">
    <property type="nucleotide sequence ID" value="NZ_CYTW01000003.1"/>
</dbReference>
<dbReference type="AlphaFoldDB" id="A0A0P1ILM6"/>
<dbReference type="EMBL" id="CYTW01000003">
    <property type="protein sequence ID" value="CUK05114.1"/>
    <property type="molecule type" value="Genomic_DNA"/>
</dbReference>
<dbReference type="InterPro" id="IPR023393">
    <property type="entry name" value="START-like_dom_sf"/>
</dbReference>
<gene>
    <name evidence="2" type="ORF">PH7735_02862</name>
</gene>
<dbReference type="Pfam" id="PF06240">
    <property type="entry name" value="COXG"/>
    <property type="match status" value="1"/>
</dbReference>
<dbReference type="GeneID" id="83881866"/>
<proteinExistence type="predicted"/>
<dbReference type="PANTHER" id="PTHR38588">
    <property type="entry name" value="BLL0334 PROTEIN"/>
    <property type="match status" value="1"/>
</dbReference>
<evidence type="ECO:0000256" key="1">
    <source>
        <dbReference type="SAM" id="MobiDB-lite"/>
    </source>
</evidence>
<dbReference type="InterPro" id="IPR010419">
    <property type="entry name" value="CO_DH_gsu"/>
</dbReference>
<organism evidence="2 3">
    <name type="scientific">Shimia thalassica</name>
    <dbReference type="NCBI Taxonomy" id="1715693"/>
    <lineage>
        <taxon>Bacteria</taxon>
        <taxon>Pseudomonadati</taxon>
        <taxon>Pseudomonadota</taxon>
        <taxon>Alphaproteobacteria</taxon>
        <taxon>Rhodobacterales</taxon>
        <taxon>Roseobacteraceae</taxon>
    </lineage>
</organism>
<sequence>MHMSDQREIAATVTEVWDALLSAETLIQCVPGAKELTGNADDGFDATVVQKVGPVKATFKGHVTLSDLVEHKSLTLTGEGKGGAAGFAKGGADVKLTETENGTLLEYEVDAKVGGKLAQLGSRLIDGFAKKMADQFFQNLQNALEGPGEGDADASAEDGDEPKKKGWVKRLTGG</sequence>
<dbReference type="STRING" id="1715693.PH7735_02862"/>
<reference evidence="3" key="1">
    <citation type="submission" date="2015-09" db="EMBL/GenBank/DDBJ databases">
        <authorList>
            <person name="Rodrigo-Torres Lidia"/>
            <person name="Arahal R.David."/>
        </authorList>
    </citation>
    <scope>NUCLEOTIDE SEQUENCE [LARGE SCALE GENOMIC DNA]</scope>
    <source>
        <strain evidence="3">CECT 7735</strain>
    </source>
</reference>
<keyword evidence="3" id="KW-1185">Reference proteome</keyword>
<name>A0A0P1ILM6_9RHOB</name>
<dbReference type="SUPFAM" id="SSF55961">
    <property type="entry name" value="Bet v1-like"/>
    <property type="match status" value="1"/>
</dbReference>
<feature type="compositionally biased region" description="Acidic residues" evidence="1">
    <location>
        <begin position="148"/>
        <end position="160"/>
    </location>
</feature>
<dbReference type="Proteomes" id="UP000051870">
    <property type="component" value="Unassembled WGS sequence"/>
</dbReference>
<dbReference type="PANTHER" id="PTHR38588:SF1">
    <property type="entry name" value="BLL0334 PROTEIN"/>
    <property type="match status" value="1"/>
</dbReference>
<evidence type="ECO:0000313" key="2">
    <source>
        <dbReference type="EMBL" id="CUK05114.1"/>
    </source>
</evidence>
<evidence type="ECO:0008006" key="4">
    <source>
        <dbReference type="Google" id="ProtNLM"/>
    </source>
</evidence>
<evidence type="ECO:0000313" key="3">
    <source>
        <dbReference type="Proteomes" id="UP000051870"/>
    </source>
</evidence>
<feature type="region of interest" description="Disordered" evidence="1">
    <location>
        <begin position="143"/>
        <end position="174"/>
    </location>
</feature>
<dbReference type="CDD" id="cd05018">
    <property type="entry name" value="CoxG"/>
    <property type="match status" value="1"/>
</dbReference>